<evidence type="ECO:0000256" key="1">
    <source>
        <dbReference type="SAM" id="MobiDB-lite"/>
    </source>
</evidence>
<comment type="caution">
    <text evidence="3">The sequence shown here is derived from an EMBL/GenBank/DDBJ whole genome shotgun (WGS) entry which is preliminary data.</text>
</comment>
<reference evidence="3 4" key="1">
    <citation type="journal article" date="2019" name="Appl. Microbiol. Biotechnol.">
        <title>Differential efficiency of wild type rhizogenic strains for rol gene transformation of plants.</title>
        <authorList>
            <person name="Desmet S."/>
            <person name="De Keyser E."/>
            <person name="Van Vaerenbergh J."/>
            <person name="Baeyen S."/>
            <person name="Van Huylenbroeck J."/>
            <person name="Geelen D."/>
            <person name="Dhooghe E."/>
        </authorList>
    </citation>
    <scope>NUCLEOTIDE SEQUENCE [LARGE SCALE GENOMIC DNA]</scope>
    <source>
        <strain evidence="3 4">MAFF210266</strain>
    </source>
</reference>
<feature type="compositionally biased region" description="Basic and acidic residues" evidence="1">
    <location>
        <begin position="97"/>
        <end position="115"/>
    </location>
</feature>
<dbReference type="InterPro" id="IPR026835">
    <property type="entry name" value="YqcG_C"/>
</dbReference>
<dbReference type="RefSeq" id="WP_142856191.1">
    <property type="nucleotide sequence ID" value="NZ_SGOE01000002.1"/>
</dbReference>
<dbReference type="Proteomes" id="UP000317023">
    <property type="component" value="Unassembled WGS sequence"/>
</dbReference>
<gene>
    <name evidence="3" type="ORF">EXN61_09245</name>
</gene>
<protein>
    <submittedName>
        <fullName evidence="3">Type VII secretion protein</fullName>
    </submittedName>
</protein>
<dbReference type="AlphaFoldDB" id="A0A546Y2T7"/>
<sequence>MATWTGDALKGLWTGVTNAYDEGGVAQAGGHLAAVAVGVVNPFKKAKAAGEVAEALEDVAKAEHRLKEAEEAARKAKEAKKAKEEATKTTNNGDGGTRSKQEEKPYSDPKSRPKYADGQVGAVWERAKDENGDVYDPNTGEKLTWDQSKSRAGQWDMGHKPGHEYRTLHRDYMDGRISKDEFLQKYRDPNNY</sequence>
<dbReference type="EMBL" id="SGOE01000002">
    <property type="protein sequence ID" value="TRB07300.1"/>
    <property type="molecule type" value="Genomic_DNA"/>
</dbReference>
<dbReference type="Pfam" id="PF14410">
    <property type="entry name" value="GH-E"/>
    <property type="match status" value="1"/>
</dbReference>
<evidence type="ECO:0000313" key="4">
    <source>
        <dbReference type="Proteomes" id="UP000317023"/>
    </source>
</evidence>
<proteinExistence type="predicted"/>
<feature type="domain" description="Toxin YqcG C-terminal" evidence="2">
    <location>
        <begin position="131"/>
        <end position="192"/>
    </location>
</feature>
<evidence type="ECO:0000259" key="2">
    <source>
        <dbReference type="Pfam" id="PF14410"/>
    </source>
</evidence>
<accession>A0A546Y2T7</accession>
<feature type="region of interest" description="Disordered" evidence="1">
    <location>
        <begin position="65"/>
        <end position="164"/>
    </location>
</feature>
<name>A0A546Y2T7_AGRTU</name>
<feature type="compositionally biased region" description="Basic and acidic residues" evidence="1">
    <location>
        <begin position="65"/>
        <end position="87"/>
    </location>
</feature>
<organism evidence="3 4">
    <name type="scientific">Agrobacterium tumefaciens</name>
    <dbReference type="NCBI Taxonomy" id="358"/>
    <lineage>
        <taxon>Bacteria</taxon>
        <taxon>Pseudomonadati</taxon>
        <taxon>Pseudomonadota</taxon>
        <taxon>Alphaproteobacteria</taxon>
        <taxon>Hyphomicrobiales</taxon>
        <taxon>Rhizobiaceae</taxon>
        <taxon>Rhizobium/Agrobacterium group</taxon>
        <taxon>Agrobacterium</taxon>
        <taxon>Agrobacterium tumefaciens complex</taxon>
    </lineage>
</organism>
<evidence type="ECO:0000313" key="3">
    <source>
        <dbReference type="EMBL" id="TRB07300.1"/>
    </source>
</evidence>